<comment type="caution">
    <text evidence="2">The sequence shown here is derived from an EMBL/GenBank/DDBJ whole genome shotgun (WGS) entry which is preliminary data.</text>
</comment>
<evidence type="ECO:0000256" key="1">
    <source>
        <dbReference type="SAM" id="Phobius"/>
    </source>
</evidence>
<keyword evidence="3" id="KW-1185">Reference proteome</keyword>
<proteinExistence type="predicted"/>
<gene>
    <name evidence="2" type="ORF">D1164_00695</name>
</gene>
<feature type="transmembrane region" description="Helical" evidence="1">
    <location>
        <begin position="34"/>
        <end position="55"/>
    </location>
</feature>
<keyword evidence="1" id="KW-0472">Membrane</keyword>
<dbReference type="AlphaFoldDB" id="A0A399D6K5"/>
<accession>A0A399D6K5</accession>
<name>A0A399D6K5_9BACT</name>
<dbReference type="EMBL" id="QWET01000001">
    <property type="protein sequence ID" value="RIH66983.1"/>
    <property type="molecule type" value="Genomic_DNA"/>
</dbReference>
<evidence type="ECO:0000313" key="2">
    <source>
        <dbReference type="EMBL" id="RIH66983.1"/>
    </source>
</evidence>
<reference evidence="2 3" key="1">
    <citation type="journal article" date="2015" name="Int. J. Syst. Evol. Microbiol.">
        <title>Mariniphaga sediminis sp. nov., isolated from coastal sediment.</title>
        <authorList>
            <person name="Wang F.Q."/>
            <person name="Shen Q.Y."/>
            <person name="Chen G.J."/>
            <person name="Du Z.J."/>
        </authorList>
    </citation>
    <scope>NUCLEOTIDE SEQUENCE [LARGE SCALE GENOMIC DNA]</scope>
    <source>
        <strain evidence="2 3">SY21</strain>
    </source>
</reference>
<protein>
    <submittedName>
        <fullName evidence="2">Uncharacterized protein</fullName>
    </submittedName>
</protein>
<sequence>MVAFDGEVMEHISGKISCLNFSVHRTCFPFHVPVLLQILPGVTAYISNGVSFIFLKMLQDTKHLSGNLWPL</sequence>
<keyword evidence="1" id="KW-0812">Transmembrane</keyword>
<keyword evidence="1" id="KW-1133">Transmembrane helix</keyword>
<dbReference type="Proteomes" id="UP000266441">
    <property type="component" value="Unassembled WGS sequence"/>
</dbReference>
<organism evidence="2 3">
    <name type="scientific">Mariniphaga sediminis</name>
    <dbReference type="NCBI Taxonomy" id="1628158"/>
    <lineage>
        <taxon>Bacteria</taxon>
        <taxon>Pseudomonadati</taxon>
        <taxon>Bacteroidota</taxon>
        <taxon>Bacteroidia</taxon>
        <taxon>Marinilabiliales</taxon>
        <taxon>Prolixibacteraceae</taxon>
        <taxon>Mariniphaga</taxon>
    </lineage>
</organism>
<evidence type="ECO:0000313" key="3">
    <source>
        <dbReference type="Proteomes" id="UP000266441"/>
    </source>
</evidence>